<keyword evidence="6" id="KW-1185">Reference proteome</keyword>
<dbReference type="PANTHER" id="PTHR47373:SF1">
    <property type="entry name" value="CYSTEINE PROTEINASE INHIBITOR 2"/>
    <property type="match status" value="1"/>
</dbReference>
<feature type="chain" id="PRO_5040762518" evidence="3">
    <location>
        <begin position="25"/>
        <end position="110"/>
    </location>
</feature>
<dbReference type="SUPFAM" id="SSF54403">
    <property type="entry name" value="Cystatin/monellin"/>
    <property type="match status" value="1"/>
</dbReference>
<dbReference type="PANTHER" id="PTHR47373">
    <property type="entry name" value="CYSTEINE PROTEINASE INHIBITOR 2"/>
    <property type="match status" value="1"/>
</dbReference>
<dbReference type="InterPro" id="IPR046350">
    <property type="entry name" value="Cystatin_sf"/>
</dbReference>
<organism evidence="5 6">
    <name type="scientific">Hibiscus trionum</name>
    <name type="common">Flower of an hour</name>
    <dbReference type="NCBI Taxonomy" id="183268"/>
    <lineage>
        <taxon>Eukaryota</taxon>
        <taxon>Viridiplantae</taxon>
        <taxon>Streptophyta</taxon>
        <taxon>Embryophyta</taxon>
        <taxon>Tracheophyta</taxon>
        <taxon>Spermatophyta</taxon>
        <taxon>Magnoliopsida</taxon>
        <taxon>eudicotyledons</taxon>
        <taxon>Gunneridae</taxon>
        <taxon>Pentapetalae</taxon>
        <taxon>rosids</taxon>
        <taxon>malvids</taxon>
        <taxon>Malvales</taxon>
        <taxon>Malvaceae</taxon>
        <taxon>Malvoideae</taxon>
        <taxon>Hibiscus</taxon>
    </lineage>
</organism>
<gene>
    <name evidence="5" type="ORF">HRI_003278000</name>
</gene>
<dbReference type="AlphaFoldDB" id="A0A9W7IGE1"/>
<evidence type="ECO:0000313" key="5">
    <source>
        <dbReference type="EMBL" id="GMI96087.1"/>
    </source>
</evidence>
<keyword evidence="3" id="KW-0732">Signal</keyword>
<dbReference type="Gene3D" id="3.10.450.10">
    <property type="match status" value="1"/>
</dbReference>
<dbReference type="GO" id="GO:0004869">
    <property type="term" value="F:cysteine-type endopeptidase inhibitor activity"/>
    <property type="evidence" value="ECO:0007669"/>
    <property type="project" value="UniProtKB-KW"/>
</dbReference>
<dbReference type="Pfam" id="PF16845">
    <property type="entry name" value="SQAPI"/>
    <property type="match status" value="1"/>
</dbReference>
<keyword evidence="2" id="KW-0789">Thiol protease inhibitor</keyword>
<dbReference type="OrthoDB" id="1908104at2759"/>
<dbReference type="SMART" id="SM00043">
    <property type="entry name" value="CY"/>
    <property type="match status" value="1"/>
</dbReference>
<reference evidence="5" key="1">
    <citation type="submission" date="2023-05" db="EMBL/GenBank/DDBJ databases">
        <title>Genome and transcriptome analyses reveal genes involved in the formation of fine ridges on petal epidermal cells in Hibiscus trionum.</title>
        <authorList>
            <person name="Koshimizu S."/>
            <person name="Masuda S."/>
            <person name="Ishii T."/>
            <person name="Shirasu K."/>
            <person name="Hoshino A."/>
            <person name="Arita M."/>
        </authorList>
    </citation>
    <scope>NUCLEOTIDE SEQUENCE</scope>
    <source>
        <strain evidence="5">Hamamatsu line</strain>
    </source>
</reference>
<dbReference type="CDD" id="cd00042">
    <property type="entry name" value="CY"/>
    <property type="match status" value="1"/>
</dbReference>
<evidence type="ECO:0000256" key="2">
    <source>
        <dbReference type="ARBA" id="ARBA00022704"/>
    </source>
</evidence>
<sequence length="110" mass="12317">MAKTKLTIFALLLVLAALFAIVEGREPVTDATADTGVQELGKFAVEEYNKKKQQKVEFSKVVQAAKQKDSGTKYFLRIEGSNKGEMKTFNAVVLVKPSDEKEMLSFFPRR</sequence>
<proteinExistence type="predicted"/>
<comment type="caution">
    <text evidence="5">The sequence shown here is derived from an EMBL/GenBank/DDBJ whole genome shotgun (WGS) entry which is preliminary data.</text>
</comment>
<evidence type="ECO:0000313" key="6">
    <source>
        <dbReference type="Proteomes" id="UP001165190"/>
    </source>
</evidence>
<keyword evidence="1" id="KW-0646">Protease inhibitor</keyword>
<evidence type="ECO:0000256" key="1">
    <source>
        <dbReference type="ARBA" id="ARBA00022690"/>
    </source>
</evidence>
<evidence type="ECO:0000256" key="3">
    <source>
        <dbReference type="SAM" id="SignalP"/>
    </source>
</evidence>
<feature type="domain" description="Cystatin" evidence="4">
    <location>
        <begin position="20"/>
        <end position="109"/>
    </location>
</feature>
<accession>A0A9W7IGE1</accession>
<dbReference type="InterPro" id="IPR000010">
    <property type="entry name" value="Cystatin_dom"/>
</dbReference>
<dbReference type="EMBL" id="BSYR01000028">
    <property type="protein sequence ID" value="GMI96087.1"/>
    <property type="molecule type" value="Genomic_DNA"/>
</dbReference>
<evidence type="ECO:0000259" key="4">
    <source>
        <dbReference type="SMART" id="SM00043"/>
    </source>
</evidence>
<protein>
    <submittedName>
        <fullName evidence="5">PHYTOCYSTATIN 2</fullName>
    </submittedName>
</protein>
<name>A0A9W7IGE1_HIBTR</name>
<dbReference type="Proteomes" id="UP001165190">
    <property type="component" value="Unassembled WGS sequence"/>
</dbReference>
<feature type="signal peptide" evidence="3">
    <location>
        <begin position="1"/>
        <end position="24"/>
    </location>
</feature>